<dbReference type="STRING" id="1867956.BJF95_03410"/>
<protein>
    <submittedName>
        <fullName evidence="1">Uncharacterized protein</fullName>
    </submittedName>
</protein>
<organism evidence="1 2">
    <name type="scientific">Rhizobium oryziradicis</name>
    <dbReference type="NCBI Taxonomy" id="1867956"/>
    <lineage>
        <taxon>Bacteria</taxon>
        <taxon>Pseudomonadati</taxon>
        <taxon>Pseudomonadota</taxon>
        <taxon>Alphaproteobacteria</taxon>
        <taxon>Hyphomicrobiales</taxon>
        <taxon>Rhizobiaceae</taxon>
        <taxon>Rhizobium/Agrobacterium group</taxon>
        <taxon>Rhizobium</taxon>
    </lineage>
</organism>
<comment type="caution">
    <text evidence="1">The sequence shown here is derived from an EMBL/GenBank/DDBJ whole genome shotgun (WGS) entry which is preliminary data.</text>
</comment>
<proteinExistence type="predicted"/>
<accession>A0A1Q8ZVV2</accession>
<dbReference type="EMBL" id="MKIM01000022">
    <property type="protein sequence ID" value="OLP46211.1"/>
    <property type="molecule type" value="Genomic_DNA"/>
</dbReference>
<evidence type="ECO:0000313" key="2">
    <source>
        <dbReference type="Proteomes" id="UP000186894"/>
    </source>
</evidence>
<dbReference type="Proteomes" id="UP000186894">
    <property type="component" value="Unassembled WGS sequence"/>
</dbReference>
<sequence length="60" mass="6992">MPRALREISLLMMLIVIVLRSGDCFYSLDTCVDQAQASHPDEWLRPPIRPMRVACRFLIF</sequence>
<dbReference type="AlphaFoldDB" id="A0A1Q8ZVV2"/>
<evidence type="ECO:0000313" key="1">
    <source>
        <dbReference type="EMBL" id="OLP46211.1"/>
    </source>
</evidence>
<gene>
    <name evidence="1" type="ORF">BJF95_03410</name>
</gene>
<reference evidence="1 2" key="1">
    <citation type="submission" date="2016-09" db="EMBL/GenBank/DDBJ databases">
        <title>Rhizobium oryziradicis sp. nov., isolated from the root of rice.</title>
        <authorList>
            <person name="Zhao J."/>
            <person name="Zhang X."/>
        </authorList>
    </citation>
    <scope>NUCLEOTIDE SEQUENCE [LARGE SCALE GENOMIC DNA]</scope>
    <source>
        <strain evidence="1 2">N19</strain>
    </source>
</reference>
<keyword evidence="2" id="KW-1185">Reference proteome</keyword>
<name>A0A1Q8ZVV2_9HYPH</name>